<name>A0A1J1J5U5_9DIPT</name>
<sequence length="77" mass="8969">MTSCSLLITFYLLFCRSSDEVFYKFNIETKKSSHNVFVYYKLNHFNYFCEKYQEHICDECNPSGTSGDSAKIGLKIA</sequence>
<feature type="chain" id="PRO_5012091340" evidence="1">
    <location>
        <begin position="18"/>
        <end position="77"/>
    </location>
</feature>
<protein>
    <submittedName>
        <fullName evidence="2">CLUMA_CG020721, isoform A</fullName>
    </submittedName>
</protein>
<proteinExistence type="predicted"/>
<feature type="signal peptide" evidence="1">
    <location>
        <begin position="1"/>
        <end position="17"/>
    </location>
</feature>
<dbReference type="Proteomes" id="UP000183832">
    <property type="component" value="Unassembled WGS sequence"/>
</dbReference>
<organism evidence="2 3">
    <name type="scientific">Clunio marinus</name>
    <dbReference type="NCBI Taxonomy" id="568069"/>
    <lineage>
        <taxon>Eukaryota</taxon>
        <taxon>Metazoa</taxon>
        <taxon>Ecdysozoa</taxon>
        <taxon>Arthropoda</taxon>
        <taxon>Hexapoda</taxon>
        <taxon>Insecta</taxon>
        <taxon>Pterygota</taxon>
        <taxon>Neoptera</taxon>
        <taxon>Endopterygota</taxon>
        <taxon>Diptera</taxon>
        <taxon>Nematocera</taxon>
        <taxon>Chironomoidea</taxon>
        <taxon>Chironomidae</taxon>
        <taxon>Clunio</taxon>
    </lineage>
</organism>
<keyword evidence="3" id="KW-1185">Reference proteome</keyword>
<gene>
    <name evidence="2" type="ORF">CLUMA_CG020721</name>
</gene>
<evidence type="ECO:0000313" key="3">
    <source>
        <dbReference type="Proteomes" id="UP000183832"/>
    </source>
</evidence>
<dbReference type="EMBL" id="CVRI01000073">
    <property type="protein sequence ID" value="CRL07767.1"/>
    <property type="molecule type" value="Genomic_DNA"/>
</dbReference>
<evidence type="ECO:0000256" key="1">
    <source>
        <dbReference type="SAM" id="SignalP"/>
    </source>
</evidence>
<accession>A0A1J1J5U5</accession>
<evidence type="ECO:0000313" key="2">
    <source>
        <dbReference type="EMBL" id="CRL07767.1"/>
    </source>
</evidence>
<dbReference type="AlphaFoldDB" id="A0A1J1J5U5"/>
<reference evidence="2 3" key="1">
    <citation type="submission" date="2015-04" db="EMBL/GenBank/DDBJ databases">
        <authorList>
            <person name="Syromyatnikov M.Y."/>
            <person name="Popov V.N."/>
        </authorList>
    </citation>
    <scope>NUCLEOTIDE SEQUENCE [LARGE SCALE GENOMIC DNA]</scope>
</reference>
<keyword evidence="1" id="KW-0732">Signal</keyword>